<keyword evidence="4" id="KW-1185">Reference proteome</keyword>
<accession>A0AAV4VN48</accession>
<proteinExistence type="predicted"/>
<organism evidence="3 4">
    <name type="scientific">Caerostris darwini</name>
    <dbReference type="NCBI Taxonomy" id="1538125"/>
    <lineage>
        <taxon>Eukaryota</taxon>
        <taxon>Metazoa</taxon>
        <taxon>Ecdysozoa</taxon>
        <taxon>Arthropoda</taxon>
        <taxon>Chelicerata</taxon>
        <taxon>Arachnida</taxon>
        <taxon>Araneae</taxon>
        <taxon>Araneomorphae</taxon>
        <taxon>Entelegynae</taxon>
        <taxon>Araneoidea</taxon>
        <taxon>Araneidae</taxon>
        <taxon>Caerostris</taxon>
    </lineage>
</organism>
<gene>
    <name evidence="3" type="ORF">CDAR_573351</name>
</gene>
<evidence type="ECO:0000313" key="3">
    <source>
        <dbReference type="EMBL" id="GIY71856.1"/>
    </source>
</evidence>
<feature type="transmembrane region" description="Helical" evidence="2">
    <location>
        <begin position="7"/>
        <end position="31"/>
    </location>
</feature>
<dbReference type="AlphaFoldDB" id="A0AAV4VN48"/>
<keyword evidence="2" id="KW-0812">Transmembrane</keyword>
<protein>
    <recommendedName>
        <fullName evidence="5">ATP synthase F0 subunit 8</fullName>
    </recommendedName>
</protein>
<comment type="caution">
    <text evidence="3">The sequence shown here is derived from an EMBL/GenBank/DDBJ whole genome shotgun (WGS) entry which is preliminary data.</text>
</comment>
<evidence type="ECO:0000256" key="1">
    <source>
        <dbReference type="SAM" id="MobiDB-lite"/>
    </source>
</evidence>
<feature type="compositionally biased region" description="Acidic residues" evidence="1">
    <location>
        <begin position="45"/>
        <end position="60"/>
    </location>
</feature>
<evidence type="ECO:0008006" key="5">
    <source>
        <dbReference type="Google" id="ProtNLM"/>
    </source>
</evidence>
<feature type="region of interest" description="Disordered" evidence="1">
    <location>
        <begin position="38"/>
        <end position="70"/>
    </location>
</feature>
<name>A0AAV4VN48_9ARAC</name>
<sequence length="70" mass="8156">MSMTTDALFIYSTVIYILKILAILFLLWGYYKCRTAQPTAPQVEREEENDERSVEPDEIELLPITQNDES</sequence>
<evidence type="ECO:0000256" key="2">
    <source>
        <dbReference type="SAM" id="Phobius"/>
    </source>
</evidence>
<dbReference type="EMBL" id="BPLQ01013405">
    <property type="protein sequence ID" value="GIY71856.1"/>
    <property type="molecule type" value="Genomic_DNA"/>
</dbReference>
<reference evidence="3 4" key="1">
    <citation type="submission" date="2021-06" db="EMBL/GenBank/DDBJ databases">
        <title>Caerostris darwini draft genome.</title>
        <authorList>
            <person name="Kono N."/>
            <person name="Arakawa K."/>
        </authorList>
    </citation>
    <scope>NUCLEOTIDE SEQUENCE [LARGE SCALE GENOMIC DNA]</scope>
</reference>
<keyword evidence="2" id="KW-0472">Membrane</keyword>
<dbReference type="Proteomes" id="UP001054837">
    <property type="component" value="Unassembled WGS sequence"/>
</dbReference>
<keyword evidence="2" id="KW-1133">Transmembrane helix</keyword>
<evidence type="ECO:0000313" key="4">
    <source>
        <dbReference type="Proteomes" id="UP001054837"/>
    </source>
</evidence>